<dbReference type="Gene3D" id="1.10.1200.10">
    <property type="entry name" value="ACP-like"/>
    <property type="match status" value="1"/>
</dbReference>
<feature type="domain" description="Carrier" evidence="1">
    <location>
        <begin position="1"/>
        <end position="75"/>
    </location>
</feature>
<dbReference type="SUPFAM" id="SSF47336">
    <property type="entry name" value="ACP-like"/>
    <property type="match status" value="1"/>
</dbReference>
<dbReference type="Pfam" id="PF00550">
    <property type="entry name" value="PP-binding"/>
    <property type="match status" value="1"/>
</dbReference>
<sequence length="77" mass="8565">MDRNQFVAALESALQIDKGILTPETVLDSLESWDSLGVLEFQALADEELNVQVEPTEIGVCRTVEDLWKLMQAGEKS</sequence>
<dbReference type="EMBL" id="CP036287">
    <property type="protein sequence ID" value="QDU68445.1"/>
    <property type="molecule type" value="Genomic_DNA"/>
</dbReference>
<reference evidence="2 3" key="1">
    <citation type="submission" date="2019-02" db="EMBL/GenBank/DDBJ databases">
        <title>Deep-cultivation of Planctomycetes and their phenomic and genomic characterization uncovers novel biology.</title>
        <authorList>
            <person name="Wiegand S."/>
            <person name="Jogler M."/>
            <person name="Boedeker C."/>
            <person name="Pinto D."/>
            <person name="Vollmers J."/>
            <person name="Rivas-Marin E."/>
            <person name="Kohn T."/>
            <person name="Peeters S.H."/>
            <person name="Heuer A."/>
            <person name="Rast P."/>
            <person name="Oberbeckmann S."/>
            <person name="Bunk B."/>
            <person name="Jeske O."/>
            <person name="Meyerdierks A."/>
            <person name="Storesund J.E."/>
            <person name="Kallscheuer N."/>
            <person name="Luecker S."/>
            <person name="Lage O.M."/>
            <person name="Pohl T."/>
            <person name="Merkel B.J."/>
            <person name="Hornburger P."/>
            <person name="Mueller R.-W."/>
            <person name="Bruemmer F."/>
            <person name="Labrenz M."/>
            <person name="Spormann A.M."/>
            <person name="Op den Camp H."/>
            <person name="Overmann J."/>
            <person name="Amann R."/>
            <person name="Jetten M.S.M."/>
            <person name="Mascher T."/>
            <person name="Medema M.H."/>
            <person name="Devos D.P."/>
            <person name="Kaster A.-K."/>
            <person name="Ovreas L."/>
            <person name="Rohde M."/>
            <person name="Galperin M.Y."/>
            <person name="Jogler C."/>
        </authorList>
    </citation>
    <scope>NUCLEOTIDE SEQUENCE [LARGE SCALE GENOMIC DNA]</scope>
    <source>
        <strain evidence="2 3">Pla133</strain>
    </source>
</reference>
<dbReference type="Proteomes" id="UP000316921">
    <property type="component" value="Chromosome"/>
</dbReference>
<dbReference type="InterPro" id="IPR036736">
    <property type="entry name" value="ACP-like_sf"/>
</dbReference>
<evidence type="ECO:0000259" key="1">
    <source>
        <dbReference type="PROSITE" id="PS50075"/>
    </source>
</evidence>
<proteinExistence type="predicted"/>
<organism evidence="2 3">
    <name type="scientific">Engelhardtia mirabilis</name>
    <dbReference type="NCBI Taxonomy" id="2528011"/>
    <lineage>
        <taxon>Bacteria</taxon>
        <taxon>Pseudomonadati</taxon>
        <taxon>Planctomycetota</taxon>
        <taxon>Planctomycetia</taxon>
        <taxon>Planctomycetia incertae sedis</taxon>
        <taxon>Engelhardtia</taxon>
    </lineage>
</organism>
<dbReference type="InterPro" id="IPR009081">
    <property type="entry name" value="PP-bd_ACP"/>
</dbReference>
<evidence type="ECO:0000313" key="2">
    <source>
        <dbReference type="EMBL" id="QDU68445.1"/>
    </source>
</evidence>
<dbReference type="KEGG" id="pbap:Pla133_35420"/>
<name>A0A518BN94_9BACT</name>
<evidence type="ECO:0000313" key="3">
    <source>
        <dbReference type="Proteomes" id="UP000316921"/>
    </source>
</evidence>
<dbReference type="RefSeq" id="WP_419191648.1">
    <property type="nucleotide sequence ID" value="NZ_CP036287.1"/>
</dbReference>
<dbReference type="PROSITE" id="PS50075">
    <property type="entry name" value="CARRIER"/>
    <property type="match status" value="1"/>
</dbReference>
<accession>A0A518BN94</accession>
<protein>
    <recommendedName>
        <fullName evidence="1">Carrier domain-containing protein</fullName>
    </recommendedName>
</protein>
<keyword evidence="3" id="KW-1185">Reference proteome</keyword>
<gene>
    <name evidence="2" type="ORF">Pla133_35420</name>
</gene>
<dbReference type="AlphaFoldDB" id="A0A518BN94"/>